<keyword evidence="1" id="KW-0808">Transferase</keyword>
<keyword evidence="1" id="KW-0694">RNA-binding</keyword>
<reference evidence="4" key="1">
    <citation type="journal article" date="2014" name="Nat. Genet.">
        <title>Genome of the human hookworm Necator americanus.</title>
        <authorList>
            <person name="Tang Y.T."/>
            <person name="Gao X."/>
            <person name="Rosa B.A."/>
            <person name="Abubucker S."/>
            <person name="Hallsworth-Pepin K."/>
            <person name="Martin J."/>
            <person name="Tyagi R."/>
            <person name="Heizer E."/>
            <person name="Zhang X."/>
            <person name="Bhonagiri-Palsikar V."/>
            <person name="Minx P."/>
            <person name="Warren W.C."/>
            <person name="Wang Q."/>
            <person name="Zhan B."/>
            <person name="Hotez P.J."/>
            <person name="Sternberg P.W."/>
            <person name="Dougall A."/>
            <person name="Gaze S.T."/>
            <person name="Mulvenna J."/>
            <person name="Sotillo J."/>
            <person name="Ranganathan S."/>
            <person name="Rabelo E.M."/>
            <person name="Wilson R.K."/>
            <person name="Felgner P.L."/>
            <person name="Bethony J."/>
            <person name="Hawdon J.M."/>
            <person name="Gasser R.B."/>
            <person name="Loukas A."/>
            <person name="Mitreva M."/>
        </authorList>
    </citation>
    <scope>NUCLEOTIDE SEQUENCE [LARGE SCALE GENOMIC DNA]</scope>
</reference>
<dbReference type="GO" id="GO:0030422">
    <property type="term" value="P:siRNA processing"/>
    <property type="evidence" value="ECO:0007669"/>
    <property type="project" value="TreeGrafter"/>
</dbReference>
<comment type="catalytic activity">
    <reaction evidence="1">
        <text>RNA(n) + a ribonucleoside 5'-triphosphate = RNA(n+1) + diphosphate</text>
        <dbReference type="Rhea" id="RHEA:21248"/>
        <dbReference type="Rhea" id="RHEA-COMP:14527"/>
        <dbReference type="Rhea" id="RHEA-COMP:17342"/>
        <dbReference type="ChEBI" id="CHEBI:33019"/>
        <dbReference type="ChEBI" id="CHEBI:61557"/>
        <dbReference type="ChEBI" id="CHEBI:140395"/>
        <dbReference type="EC" id="2.7.7.48"/>
    </reaction>
</comment>
<dbReference type="KEGG" id="nai:NECAME_11505"/>
<dbReference type="Proteomes" id="UP000053676">
    <property type="component" value="Unassembled WGS sequence"/>
</dbReference>
<sequence>MRKQQIQIPFDKGRSMLGVVDETGQLQYGQVFVQYTENIALKTPPPNASRKVLTGKVLITKNPCIVAGDVRVFTAVDVPELHHMCDVVVFPMHGPRPHPDEMAGSDLDGDEYSVIWDNDLLLDRNEEPFDYTADKPETKPISKETLNEDMVDFYISYITQDSVGTISNSFLFQADLYGLKSEVTLISLISKRLIQLVILN</sequence>
<dbReference type="Pfam" id="PF05183">
    <property type="entry name" value="RdRP"/>
    <property type="match status" value="1"/>
</dbReference>
<accession>W2T415</accession>
<dbReference type="PANTHER" id="PTHR23079">
    <property type="entry name" value="RNA-DEPENDENT RNA POLYMERASE"/>
    <property type="match status" value="1"/>
</dbReference>
<dbReference type="EC" id="2.7.7.48" evidence="1"/>
<dbReference type="STRING" id="51031.W2T415"/>
<dbReference type="PANTHER" id="PTHR23079:SF57">
    <property type="entry name" value="RNA-DIRECTED RNA POLYMERASE"/>
    <property type="match status" value="1"/>
</dbReference>
<proteinExistence type="inferred from homology"/>
<dbReference type="GO" id="GO:0003968">
    <property type="term" value="F:RNA-directed RNA polymerase activity"/>
    <property type="evidence" value="ECO:0007669"/>
    <property type="project" value="UniProtKB-KW"/>
</dbReference>
<dbReference type="AlphaFoldDB" id="W2T415"/>
<keyword evidence="4" id="KW-1185">Reference proteome</keyword>
<evidence type="ECO:0000313" key="3">
    <source>
        <dbReference type="EMBL" id="ETN76653.1"/>
    </source>
</evidence>
<dbReference type="InterPro" id="IPR057596">
    <property type="entry name" value="RDRP_core"/>
</dbReference>
<dbReference type="InterPro" id="IPR007855">
    <property type="entry name" value="RDRP"/>
</dbReference>
<dbReference type="EMBL" id="KI660213">
    <property type="protein sequence ID" value="ETN76653.1"/>
    <property type="molecule type" value="Genomic_DNA"/>
</dbReference>
<keyword evidence="1" id="KW-0548">Nucleotidyltransferase</keyword>
<organism evidence="3 4">
    <name type="scientific">Necator americanus</name>
    <name type="common">Human hookworm</name>
    <dbReference type="NCBI Taxonomy" id="51031"/>
    <lineage>
        <taxon>Eukaryota</taxon>
        <taxon>Metazoa</taxon>
        <taxon>Ecdysozoa</taxon>
        <taxon>Nematoda</taxon>
        <taxon>Chromadorea</taxon>
        <taxon>Rhabditida</taxon>
        <taxon>Rhabditina</taxon>
        <taxon>Rhabditomorpha</taxon>
        <taxon>Strongyloidea</taxon>
        <taxon>Ancylostomatidae</taxon>
        <taxon>Bunostominae</taxon>
        <taxon>Necator</taxon>
    </lineage>
</organism>
<gene>
    <name evidence="3" type="ORF">NECAME_11505</name>
</gene>
<evidence type="ECO:0000259" key="2">
    <source>
        <dbReference type="Pfam" id="PF05183"/>
    </source>
</evidence>
<feature type="domain" description="RDRP core" evidence="2">
    <location>
        <begin position="3"/>
        <end position="184"/>
    </location>
</feature>
<protein>
    <recommendedName>
        <fullName evidence="1">RNA-dependent RNA polymerase</fullName>
        <ecNumber evidence="1">2.7.7.48</ecNumber>
    </recommendedName>
</protein>
<dbReference type="GO" id="GO:0003723">
    <property type="term" value="F:RNA binding"/>
    <property type="evidence" value="ECO:0007669"/>
    <property type="project" value="UniProtKB-KW"/>
</dbReference>
<comment type="similarity">
    <text evidence="1">Belongs to the RdRP family.</text>
</comment>
<keyword evidence="1" id="KW-0696">RNA-directed RNA polymerase</keyword>
<dbReference type="OrthoDB" id="6513042at2759"/>
<dbReference type="GO" id="GO:0031380">
    <property type="term" value="C:nuclear RNA-directed RNA polymerase complex"/>
    <property type="evidence" value="ECO:0007669"/>
    <property type="project" value="TreeGrafter"/>
</dbReference>
<name>W2T415_NECAM</name>
<evidence type="ECO:0000313" key="4">
    <source>
        <dbReference type="Proteomes" id="UP000053676"/>
    </source>
</evidence>
<evidence type="ECO:0000256" key="1">
    <source>
        <dbReference type="RuleBase" id="RU363098"/>
    </source>
</evidence>